<evidence type="ECO:0000256" key="1">
    <source>
        <dbReference type="SAM" id="MobiDB-lite"/>
    </source>
</evidence>
<reference evidence="3" key="1">
    <citation type="submission" date="2019-10" db="EMBL/GenBank/DDBJ databases">
        <title>Draft genome sequece of Microseira wollei NIES-4236.</title>
        <authorList>
            <person name="Yamaguchi H."/>
            <person name="Suzuki S."/>
            <person name="Kawachi M."/>
        </authorList>
    </citation>
    <scope>NUCLEOTIDE SEQUENCE</scope>
    <source>
        <strain evidence="3">NIES-4236</strain>
    </source>
</reference>
<proteinExistence type="predicted"/>
<sequence length="237" mass="25336">MLAYILALAVGLGSLGIYLAAFFLPEIHRKIDFYWSGVGLFYALMLWVCAGRLTGGVLLGQIAAVSLLGWFCWQTLTLRRQLVPAEQQTELPTTAELQSKVGGLLTSVKAKIPGTRVPTTKGKKAPAAKTTASETVPTAATGEAAPAVVPTEVVEFKSEDDPTPSTVTEVVELKSEEYPTPSTVTTKPSPFEAIANPESTPDDVPSLVHEIQQNLQSENIPTPPPPKTEPEKPTDSI</sequence>
<feature type="transmembrane region" description="Helical" evidence="2">
    <location>
        <begin position="31"/>
        <end position="48"/>
    </location>
</feature>
<dbReference type="AlphaFoldDB" id="A0AAV3XAE8"/>
<keyword evidence="4" id="KW-1185">Reference proteome</keyword>
<evidence type="ECO:0000256" key="2">
    <source>
        <dbReference type="SAM" id="Phobius"/>
    </source>
</evidence>
<evidence type="ECO:0008006" key="5">
    <source>
        <dbReference type="Google" id="ProtNLM"/>
    </source>
</evidence>
<keyword evidence="2" id="KW-0472">Membrane</keyword>
<keyword evidence="2" id="KW-1133">Transmembrane helix</keyword>
<keyword evidence="2" id="KW-0812">Transmembrane</keyword>
<dbReference type="Proteomes" id="UP001050975">
    <property type="component" value="Unassembled WGS sequence"/>
</dbReference>
<dbReference type="EMBL" id="BLAY01000022">
    <property type="protein sequence ID" value="GET37075.1"/>
    <property type="molecule type" value="Genomic_DNA"/>
</dbReference>
<evidence type="ECO:0000313" key="3">
    <source>
        <dbReference type="EMBL" id="GET37075.1"/>
    </source>
</evidence>
<feature type="compositionally biased region" description="Polar residues" evidence="1">
    <location>
        <begin position="211"/>
        <end position="220"/>
    </location>
</feature>
<name>A0AAV3XAE8_9CYAN</name>
<feature type="region of interest" description="Disordered" evidence="1">
    <location>
        <begin position="177"/>
        <end position="237"/>
    </location>
</feature>
<feature type="region of interest" description="Disordered" evidence="1">
    <location>
        <begin position="115"/>
        <end position="137"/>
    </location>
</feature>
<accession>A0AAV3XAE8</accession>
<evidence type="ECO:0000313" key="4">
    <source>
        <dbReference type="Proteomes" id="UP001050975"/>
    </source>
</evidence>
<feature type="transmembrane region" description="Helical" evidence="2">
    <location>
        <begin position="54"/>
        <end position="73"/>
    </location>
</feature>
<organism evidence="3 4">
    <name type="scientific">Microseira wollei NIES-4236</name>
    <dbReference type="NCBI Taxonomy" id="2530354"/>
    <lineage>
        <taxon>Bacteria</taxon>
        <taxon>Bacillati</taxon>
        <taxon>Cyanobacteriota</taxon>
        <taxon>Cyanophyceae</taxon>
        <taxon>Oscillatoriophycideae</taxon>
        <taxon>Aerosakkonematales</taxon>
        <taxon>Aerosakkonemataceae</taxon>
        <taxon>Microseira</taxon>
    </lineage>
</organism>
<protein>
    <recommendedName>
        <fullName evidence="5">Ycf66 family protein</fullName>
    </recommendedName>
</protein>
<feature type="compositionally biased region" description="Low complexity" evidence="1">
    <location>
        <begin position="179"/>
        <end position="190"/>
    </location>
</feature>
<dbReference type="InterPro" id="IPR010004">
    <property type="entry name" value="Uncharacterised_Ycf66"/>
</dbReference>
<dbReference type="Pfam" id="PF07444">
    <property type="entry name" value="Ycf66_N"/>
    <property type="match status" value="1"/>
</dbReference>
<feature type="compositionally biased region" description="Basic and acidic residues" evidence="1">
    <location>
        <begin position="228"/>
        <end position="237"/>
    </location>
</feature>
<feature type="transmembrane region" description="Helical" evidence="2">
    <location>
        <begin position="6"/>
        <end position="24"/>
    </location>
</feature>
<gene>
    <name evidence="3" type="ORF">MiSe_18280</name>
</gene>
<comment type="caution">
    <text evidence="3">The sequence shown here is derived from an EMBL/GenBank/DDBJ whole genome shotgun (WGS) entry which is preliminary data.</text>
</comment>
<dbReference type="RefSeq" id="WP_226577937.1">
    <property type="nucleotide sequence ID" value="NZ_BLAY01000022.1"/>
</dbReference>